<feature type="domain" description="CUB" evidence="5">
    <location>
        <begin position="281"/>
        <end position="388"/>
    </location>
</feature>
<dbReference type="PROSITE" id="PS01180">
    <property type="entry name" value="CUB"/>
    <property type="match status" value="2"/>
</dbReference>
<dbReference type="AlphaFoldDB" id="A0A423U3N6"/>
<dbReference type="Pfam" id="PF00431">
    <property type="entry name" value="CUB"/>
    <property type="match status" value="1"/>
</dbReference>
<evidence type="ECO:0000259" key="5">
    <source>
        <dbReference type="PROSITE" id="PS01180"/>
    </source>
</evidence>
<organism evidence="6 7">
    <name type="scientific">Penaeus vannamei</name>
    <name type="common">Whiteleg shrimp</name>
    <name type="synonym">Litopenaeus vannamei</name>
    <dbReference type="NCBI Taxonomy" id="6689"/>
    <lineage>
        <taxon>Eukaryota</taxon>
        <taxon>Metazoa</taxon>
        <taxon>Ecdysozoa</taxon>
        <taxon>Arthropoda</taxon>
        <taxon>Crustacea</taxon>
        <taxon>Multicrustacea</taxon>
        <taxon>Malacostraca</taxon>
        <taxon>Eumalacostraca</taxon>
        <taxon>Eucarida</taxon>
        <taxon>Decapoda</taxon>
        <taxon>Dendrobranchiata</taxon>
        <taxon>Penaeoidea</taxon>
        <taxon>Penaeidae</taxon>
        <taxon>Penaeus</taxon>
    </lineage>
</organism>
<sequence length="619" mass="67886">MVGARWLSVAVVGLSVIVPPALPCPISASSDPDAASDDCWTRDSGWPLRLSGRNDDIDAVGGGEAVALAGNSDFRFFEIDEDDSEYVPRRSVDYEDKIDQEALTLKEMAFEQALIMQGRSSGDRGSASFCDQFIPREEFYIHSPAYPNNYPANLTCRYQIYRRHPDYCGVAFTVLRLDLAQPHPAVLAADDSSRNNMVEGRGQQNRTCGGGDVLLIEDVVHCGRYQRGKTATFSFPGTLLTVEFRSGANHGASGFLLLGRQVKTCRTPRTLGSPLTSSVQCDRMIDSSMFLLTSPEYPAPYRHNAECHFAVRRLEPDACGVQLTVKDFDLEESGCMFDYVEVQGQRLCGSLEQGFSRYFRFEGNELDIRFRTDESTRRKGFSIAGQQVLCRQARPIQAPLSQARPSKADDAQLGVEARAPDPPETTLAPLGPFPLPPSRSTQRRHPISTRPPLGRDSTEGFLEDAKEEENFTELEPGLISTTTVEAETTNSEQNVPGDPDFNPFTTNGLPPTIPTTIPGLTPTNPTTIDYPTTFTNIFPTTFTNTFPTTEIEFPTTSLAGTECDQFFVDVSFSISSPGYPGPYPNSVDCAYVVGRASLDVCAVSGFDIRNGSSQRGIHA</sequence>
<dbReference type="EMBL" id="QCYY01000703">
    <property type="protein sequence ID" value="ROT83313.1"/>
    <property type="molecule type" value="Genomic_DNA"/>
</dbReference>
<dbReference type="InterPro" id="IPR035914">
    <property type="entry name" value="Sperma_CUB_dom_sf"/>
</dbReference>
<evidence type="ECO:0000313" key="6">
    <source>
        <dbReference type="EMBL" id="ROT83313.1"/>
    </source>
</evidence>
<proteinExistence type="predicted"/>
<name>A0A423U3N6_PENVA</name>
<evidence type="ECO:0000256" key="2">
    <source>
        <dbReference type="PROSITE-ProRule" id="PRU00059"/>
    </source>
</evidence>
<dbReference type="PANTHER" id="PTHR24255">
    <property type="entry name" value="COMPLEMENT COMPONENT 1, S SUBCOMPONENT-RELATED"/>
    <property type="match status" value="1"/>
</dbReference>
<protein>
    <submittedName>
        <fullName evidence="6">Cubilin</fullName>
    </submittedName>
</protein>
<accession>A0A423U3N6</accession>
<feature type="domain" description="CUB" evidence="5">
    <location>
        <begin position="130"/>
        <end position="262"/>
    </location>
</feature>
<dbReference type="InterPro" id="IPR000859">
    <property type="entry name" value="CUB_dom"/>
</dbReference>
<evidence type="ECO:0000256" key="1">
    <source>
        <dbReference type="ARBA" id="ARBA00023157"/>
    </source>
</evidence>
<keyword evidence="7" id="KW-1185">Reference proteome</keyword>
<reference evidence="6 7" key="1">
    <citation type="submission" date="2018-04" db="EMBL/GenBank/DDBJ databases">
        <authorList>
            <person name="Zhang X."/>
            <person name="Yuan J."/>
            <person name="Li F."/>
            <person name="Xiang J."/>
        </authorList>
    </citation>
    <scope>NUCLEOTIDE SEQUENCE [LARGE SCALE GENOMIC DNA]</scope>
    <source>
        <tissue evidence="6">Muscle</tissue>
    </source>
</reference>
<feature type="signal peptide" evidence="4">
    <location>
        <begin position="1"/>
        <end position="23"/>
    </location>
</feature>
<reference evidence="6 7" key="2">
    <citation type="submission" date="2019-01" db="EMBL/GenBank/DDBJ databases">
        <title>The decoding of complex shrimp genome reveals the adaptation for benthos swimmer, frequently molting mechanism and breeding impact on genome.</title>
        <authorList>
            <person name="Sun Y."/>
            <person name="Gao Y."/>
            <person name="Yu Y."/>
        </authorList>
    </citation>
    <scope>NUCLEOTIDE SEQUENCE [LARGE SCALE GENOMIC DNA]</scope>
    <source>
        <tissue evidence="6">Muscle</tissue>
    </source>
</reference>
<dbReference type="Proteomes" id="UP000283509">
    <property type="component" value="Unassembled WGS sequence"/>
</dbReference>
<dbReference type="SMART" id="SM00042">
    <property type="entry name" value="CUB"/>
    <property type="match status" value="2"/>
</dbReference>
<evidence type="ECO:0000256" key="4">
    <source>
        <dbReference type="SAM" id="SignalP"/>
    </source>
</evidence>
<dbReference type="OrthoDB" id="6369184at2759"/>
<dbReference type="GO" id="GO:0004252">
    <property type="term" value="F:serine-type endopeptidase activity"/>
    <property type="evidence" value="ECO:0007669"/>
    <property type="project" value="TreeGrafter"/>
</dbReference>
<feature type="chain" id="PRO_5019211047" evidence="4">
    <location>
        <begin position="24"/>
        <end position="619"/>
    </location>
</feature>
<dbReference type="PANTHER" id="PTHR24255:SF31">
    <property type="entry name" value="CUBILIN-LIKE PROTEIN"/>
    <property type="match status" value="1"/>
</dbReference>
<gene>
    <name evidence="6" type="ORF">C7M84_023520</name>
</gene>
<evidence type="ECO:0000256" key="3">
    <source>
        <dbReference type="SAM" id="MobiDB-lite"/>
    </source>
</evidence>
<dbReference type="CDD" id="cd00041">
    <property type="entry name" value="CUB"/>
    <property type="match status" value="2"/>
</dbReference>
<dbReference type="SUPFAM" id="SSF49854">
    <property type="entry name" value="Spermadhesin, CUB domain"/>
    <property type="match status" value="3"/>
</dbReference>
<comment type="caution">
    <text evidence="2">Lacks conserved residue(s) required for the propagation of feature annotation.</text>
</comment>
<keyword evidence="1" id="KW-1015">Disulfide bond</keyword>
<keyword evidence="4" id="KW-0732">Signal</keyword>
<dbReference type="GO" id="GO:0005615">
    <property type="term" value="C:extracellular space"/>
    <property type="evidence" value="ECO:0007669"/>
    <property type="project" value="TreeGrafter"/>
</dbReference>
<comment type="caution">
    <text evidence="6">The sequence shown here is derived from an EMBL/GenBank/DDBJ whole genome shotgun (WGS) entry which is preliminary data.</text>
</comment>
<feature type="region of interest" description="Disordered" evidence="3">
    <location>
        <begin position="417"/>
        <end position="458"/>
    </location>
</feature>
<evidence type="ECO:0000313" key="7">
    <source>
        <dbReference type="Proteomes" id="UP000283509"/>
    </source>
</evidence>
<dbReference type="Gene3D" id="2.60.120.290">
    <property type="entry name" value="Spermadhesin, CUB domain"/>
    <property type="match status" value="2"/>
</dbReference>